<comment type="caution">
    <text evidence="15">The sequence shown here is derived from an EMBL/GenBank/DDBJ whole genome shotgun (WGS) entry which is preliminary data.</text>
</comment>
<dbReference type="HAMAP" id="MF_01006">
    <property type="entry name" value="Undec_diphosphatase"/>
    <property type="match status" value="1"/>
</dbReference>
<reference evidence="15 16" key="1">
    <citation type="journal article" date="2021" name="Sci. Rep.">
        <title>The distribution of antibiotic resistance genes in chicken gut microbiota commensals.</title>
        <authorList>
            <person name="Juricova H."/>
            <person name="Matiasovicova J."/>
            <person name="Kubasova T."/>
            <person name="Cejkova D."/>
            <person name="Rychlik I."/>
        </authorList>
    </citation>
    <scope>NUCLEOTIDE SEQUENCE [LARGE SCALE GENOMIC DNA]</scope>
    <source>
        <strain evidence="15 16">An562</strain>
    </source>
</reference>
<evidence type="ECO:0000313" key="15">
    <source>
        <dbReference type="EMBL" id="MBM6927975.1"/>
    </source>
</evidence>
<evidence type="ECO:0000256" key="1">
    <source>
        <dbReference type="ARBA" id="ARBA00004651"/>
    </source>
</evidence>
<evidence type="ECO:0000256" key="14">
    <source>
        <dbReference type="HAMAP-Rule" id="MF_01006"/>
    </source>
</evidence>
<comment type="similarity">
    <text evidence="2 14">Belongs to the UppP family.</text>
</comment>
<feature type="transmembrane region" description="Helical" evidence="14">
    <location>
        <begin position="108"/>
        <end position="129"/>
    </location>
</feature>
<keyword evidence="10 14" id="KW-0046">Antibiotic resistance</keyword>
<dbReference type="GO" id="GO:0050380">
    <property type="term" value="F:undecaprenyl-diphosphatase activity"/>
    <property type="evidence" value="ECO:0007669"/>
    <property type="project" value="UniProtKB-EC"/>
</dbReference>
<keyword evidence="14" id="KW-0961">Cell wall biogenesis/degradation</keyword>
<name>A0ABS2GQ92_9BURK</name>
<keyword evidence="5 14" id="KW-1003">Cell membrane</keyword>
<sequence>MDIVYQIKAFILGIVEGLTEFLPISSTGHLIIAGDLLNFNGPEVNTFSIAIQAGAIFAVCWFYRVKLWNILIHLFERGKDQQLAINIVVAFLPAAILGVLLADLIEELLFNPITVAIALVIGGLIIFWIENMHAKRTYAPRVQNMDDMTVKDAFLVGCMQCIAMIPGTSRSGSTIIGGLVLGLSRKAATEFSFFLAIPTIFGATVYSLAKIFLRVSNEHSFVWTTDMTIGFIVGFVVSFISALIVVKWLLRYVSSNDFKSFGWYRIIFGFVILGTHYSGLVQW</sequence>
<keyword evidence="16" id="KW-1185">Reference proteome</keyword>
<dbReference type="NCBIfam" id="NF001389">
    <property type="entry name" value="PRK00281.1-2"/>
    <property type="match status" value="1"/>
</dbReference>
<feature type="transmembrane region" description="Helical" evidence="14">
    <location>
        <begin position="262"/>
        <end position="280"/>
    </location>
</feature>
<comment type="catalytic activity">
    <reaction evidence="13 14">
        <text>di-trans,octa-cis-undecaprenyl diphosphate + H2O = di-trans,octa-cis-undecaprenyl phosphate + phosphate + H(+)</text>
        <dbReference type="Rhea" id="RHEA:28094"/>
        <dbReference type="ChEBI" id="CHEBI:15377"/>
        <dbReference type="ChEBI" id="CHEBI:15378"/>
        <dbReference type="ChEBI" id="CHEBI:43474"/>
        <dbReference type="ChEBI" id="CHEBI:58405"/>
        <dbReference type="ChEBI" id="CHEBI:60392"/>
        <dbReference type="EC" id="3.6.1.27"/>
    </reaction>
</comment>
<dbReference type="EC" id="3.6.1.27" evidence="3 14"/>
<dbReference type="RefSeq" id="WP_205049578.1">
    <property type="nucleotide sequence ID" value="NZ_JACJKX010000002.1"/>
</dbReference>
<evidence type="ECO:0000256" key="8">
    <source>
        <dbReference type="ARBA" id="ARBA00022989"/>
    </source>
</evidence>
<comment type="miscellaneous">
    <text evidence="14">Bacitracin is thought to be involved in the inhibition of peptidoglycan synthesis by sequestering undecaprenyl diphosphate, thereby reducing the pool of lipid carrier available.</text>
</comment>
<keyword evidence="6 14" id="KW-0812">Transmembrane</keyword>
<keyword evidence="9 14" id="KW-0472">Membrane</keyword>
<dbReference type="InterPro" id="IPR003824">
    <property type="entry name" value="UppP"/>
</dbReference>
<feature type="transmembrane region" description="Helical" evidence="14">
    <location>
        <begin position="229"/>
        <end position="250"/>
    </location>
</feature>
<keyword evidence="14" id="KW-0573">Peptidoglycan synthesis</keyword>
<evidence type="ECO:0000256" key="2">
    <source>
        <dbReference type="ARBA" id="ARBA00010621"/>
    </source>
</evidence>
<dbReference type="Pfam" id="PF02673">
    <property type="entry name" value="BacA"/>
    <property type="match status" value="1"/>
</dbReference>
<keyword evidence="7 14" id="KW-0378">Hydrolase</keyword>
<evidence type="ECO:0000313" key="16">
    <source>
        <dbReference type="Proteomes" id="UP000777002"/>
    </source>
</evidence>
<feature type="transmembrane region" description="Helical" evidence="14">
    <location>
        <begin position="83"/>
        <end position="102"/>
    </location>
</feature>
<accession>A0ABS2GQ92</accession>
<evidence type="ECO:0000256" key="11">
    <source>
        <dbReference type="ARBA" id="ARBA00032707"/>
    </source>
</evidence>
<dbReference type="EMBL" id="JACJKX010000002">
    <property type="protein sequence ID" value="MBM6927975.1"/>
    <property type="molecule type" value="Genomic_DNA"/>
</dbReference>
<dbReference type="NCBIfam" id="TIGR00753">
    <property type="entry name" value="undec_PP_bacA"/>
    <property type="match status" value="1"/>
</dbReference>
<evidence type="ECO:0000256" key="12">
    <source>
        <dbReference type="ARBA" id="ARBA00032932"/>
    </source>
</evidence>
<dbReference type="PANTHER" id="PTHR30622:SF3">
    <property type="entry name" value="UNDECAPRENYL-DIPHOSPHATASE"/>
    <property type="match status" value="1"/>
</dbReference>
<evidence type="ECO:0000256" key="10">
    <source>
        <dbReference type="ARBA" id="ARBA00023251"/>
    </source>
</evidence>
<keyword evidence="14" id="KW-0133">Cell shape</keyword>
<evidence type="ECO:0000256" key="6">
    <source>
        <dbReference type="ARBA" id="ARBA00022692"/>
    </source>
</evidence>
<organism evidence="15 16">
    <name type="scientific">Parasutterella secunda</name>
    <dbReference type="NCBI Taxonomy" id="626947"/>
    <lineage>
        <taxon>Bacteria</taxon>
        <taxon>Pseudomonadati</taxon>
        <taxon>Pseudomonadota</taxon>
        <taxon>Betaproteobacteria</taxon>
        <taxon>Burkholderiales</taxon>
        <taxon>Sutterellaceae</taxon>
        <taxon>Parasutterella</taxon>
    </lineage>
</organism>
<proteinExistence type="inferred from homology"/>
<gene>
    <name evidence="14" type="primary">uppP</name>
    <name evidence="15" type="ORF">H5985_01615</name>
</gene>
<evidence type="ECO:0000256" key="3">
    <source>
        <dbReference type="ARBA" id="ARBA00012374"/>
    </source>
</evidence>
<dbReference type="PANTHER" id="PTHR30622">
    <property type="entry name" value="UNDECAPRENYL-DIPHOSPHATASE"/>
    <property type="match status" value="1"/>
</dbReference>
<evidence type="ECO:0000256" key="9">
    <source>
        <dbReference type="ARBA" id="ARBA00023136"/>
    </source>
</evidence>
<keyword evidence="8 14" id="KW-1133">Transmembrane helix</keyword>
<evidence type="ECO:0000256" key="13">
    <source>
        <dbReference type="ARBA" id="ARBA00047594"/>
    </source>
</evidence>
<protein>
    <recommendedName>
        <fullName evidence="4 14">Undecaprenyl-diphosphatase</fullName>
        <ecNumber evidence="3 14">3.6.1.27</ecNumber>
    </recommendedName>
    <alternativeName>
        <fullName evidence="12 14">Bacitracin resistance protein</fullName>
    </alternativeName>
    <alternativeName>
        <fullName evidence="11 14">Undecaprenyl pyrophosphate phosphatase</fullName>
    </alternativeName>
</protein>
<evidence type="ECO:0000256" key="5">
    <source>
        <dbReference type="ARBA" id="ARBA00022475"/>
    </source>
</evidence>
<comment type="subcellular location">
    <subcellularLocation>
        <location evidence="1 14">Cell membrane</location>
        <topology evidence="1 14">Multi-pass membrane protein</topology>
    </subcellularLocation>
</comment>
<comment type="function">
    <text evidence="14">Catalyzes the dephosphorylation of undecaprenyl diphosphate (UPP). Confers resistance to bacitracin.</text>
</comment>
<evidence type="ECO:0000256" key="7">
    <source>
        <dbReference type="ARBA" id="ARBA00022801"/>
    </source>
</evidence>
<feature type="transmembrane region" description="Helical" evidence="14">
    <location>
        <begin position="44"/>
        <end position="63"/>
    </location>
</feature>
<feature type="transmembrane region" description="Helical" evidence="14">
    <location>
        <begin position="191"/>
        <end position="209"/>
    </location>
</feature>
<dbReference type="NCBIfam" id="NF001390">
    <property type="entry name" value="PRK00281.1-4"/>
    <property type="match status" value="1"/>
</dbReference>
<dbReference type="Proteomes" id="UP000777002">
    <property type="component" value="Unassembled WGS sequence"/>
</dbReference>
<evidence type="ECO:0000256" key="4">
    <source>
        <dbReference type="ARBA" id="ARBA00021581"/>
    </source>
</evidence>